<keyword evidence="3" id="KW-0963">Cytoplasm</keyword>
<dbReference type="PANTHER" id="PTHR38772">
    <property type="match status" value="1"/>
</dbReference>
<evidence type="ECO:0000313" key="5">
    <source>
        <dbReference type="Proteomes" id="UP001204061"/>
    </source>
</evidence>
<evidence type="ECO:0000256" key="3">
    <source>
        <dbReference type="ARBA" id="ARBA00022490"/>
    </source>
</evidence>
<protein>
    <submittedName>
        <fullName evidence="4">Nucleoid-associated protein</fullName>
    </submittedName>
</protein>
<accession>A0AAW5MB38</accession>
<comment type="caution">
    <text evidence="4">The sequence shown here is derived from an EMBL/GenBank/DDBJ whole genome shotgun (WGS) entry which is preliminary data.</text>
</comment>
<evidence type="ECO:0000256" key="1">
    <source>
        <dbReference type="ARBA" id="ARBA00004453"/>
    </source>
</evidence>
<proteinExistence type="inferred from homology"/>
<organism evidence="4 5">
    <name type="scientific">Aeromonas veronii</name>
    <dbReference type="NCBI Taxonomy" id="654"/>
    <lineage>
        <taxon>Bacteria</taxon>
        <taxon>Pseudomonadati</taxon>
        <taxon>Pseudomonadota</taxon>
        <taxon>Gammaproteobacteria</taxon>
        <taxon>Aeromonadales</taxon>
        <taxon>Aeromonadaceae</taxon>
        <taxon>Aeromonas</taxon>
    </lineage>
</organism>
<comment type="subcellular location">
    <subcellularLocation>
        <location evidence="1">Cytoplasm</location>
        <location evidence="1">Nucleoid</location>
    </subcellularLocation>
</comment>
<dbReference type="EMBL" id="JANLFC010000017">
    <property type="protein sequence ID" value="MCR4447977.1"/>
    <property type="molecule type" value="Genomic_DNA"/>
</dbReference>
<gene>
    <name evidence="4" type="ORF">NS965_06215</name>
</gene>
<reference evidence="4" key="1">
    <citation type="submission" date="2022-08" db="EMBL/GenBank/DDBJ databases">
        <title>A global survey of hypervirulent Aeromonas hydrophila identified this emerging pathogen in farmed fish in the lower Mekong River basin.</title>
        <authorList>
            <person name="Xu T."/>
            <person name="Rasmussen-Ivey C.R."/>
            <person name="Moen F.S."/>
            <person name="Fernandez Bravo A."/>
            <person name="Lamy B."/>
            <person name="Beaz-Hidalgo R."/>
            <person name="Khan C.D."/>
            <person name="Castro Escarpulli G."/>
            <person name="Yasin I.S.M."/>
            <person name="Figueras M.J."/>
            <person name="Azzam Sayuti M."/>
            <person name="Karim M.M."/>
            <person name="Alam K.M."/>
            <person name="Le T.T.T."/>
            <person name="Thao N.H.P."/>
            <person name="Addo S."/>
            <person name="Duodu S."/>
            <person name="Ali S."/>
            <person name="Mey S."/>
            <person name="Somony T."/>
            <person name="Liles M.R."/>
        </authorList>
    </citation>
    <scope>NUCLEOTIDE SEQUENCE</scope>
    <source>
        <strain evidence="4">0.14</strain>
    </source>
</reference>
<dbReference type="PANTHER" id="PTHR38772:SF1">
    <property type="entry name" value="NUCLEOID-ASSOCIATED PROTEIN YEJK"/>
    <property type="match status" value="1"/>
</dbReference>
<sequence length="347" mass="39256">MTKNKGLDTKPVDIKFVTLHDLIKGNDSFRVKEREEPLKITSTIERLVGQILDEYKKRSGKSHGHFEDNEDEYPIQKYLKQYYVNTTLSFQETTRQMMYNLCHHVKGTASTGGHVFFAHIARSGKDYFIVAIITDELGAAITNNMEVTDNTYLDIKGFRVAGRVDLSSWNSGGSQYLSFIKGRGQRVVSDYFQNFLGCNSRVAAAVATNVLIDAIESFSGGLGLSPEGKNVFMNRAKDIGFRMSKDDVPFDAQVFANELYPEDPQYLLSVLCDPDLKLSDGFIPDARSLRRLVTFYGKTPSWKLEFNRSALTYGLIRFNDDETLTITNLPAELRDKLRAETEVDDDE</sequence>
<dbReference type="Proteomes" id="UP001204061">
    <property type="component" value="Unassembled WGS sequence"/>
</dbReference>
<evidence type="ECO:0000256" key="2">
    <source>
        <dbReference type="ARBA" id="ARBA00009035"/>
    </source>
</evidence>
<evidence type="ECO:0000313" key="4">
    <source>
        <dbReference type="EMBL" id="MCR4447977.1"/>
    </source>
</evidence>
<dbReference type="Pfam" id="PF04245">
    <property type="entry name" value="NA37"/>
    <property type="match status" value="1"/>
</dbReference>
<name>A0AAW5MB38_AERVE</name>
<dbReference type="GO" id="GO:0009295">
    <property type="term" value="C:nucleoid"/>
    <property type="evidence" value="ECO:0007669"/>
    <property type="project" value="UniProtKB-SubCell"/>
</dbReference>
<comment type="similarity">
    <text evidence="2">Belongs to the YejK family.</text>
</comment>
<dbReference type="RefSeq" id="WP_257725086.1">
    <property type="nucleotide sequence ID" value="NZ_CP121832.1"/>
</dbReference>
<dbReference type="InterPro" id="IPR007358">
    <property type="entry name" value="Nucleoid_associated_NdpA"/>
</dbReference>
<dbReference type="AlphaFoldDB" id="A0AAW5MB38"/>